<evidence type="ECO:0000313" key="3">
    <source>
        <dbReference type="Proteomes" id="UP000767334"/>
    </source>
</evidence>
<name>A0ABS2FG08_9CLOT</name>
<feature type="domain" description="Zinc-ribbon 15" evidence="1">
    <location>
        <begin position="23"/>
        <end position="124"/>
    </location>
</feature>
<keyword evidence="3" id="KW-1185">Reference proteome</keyword>
<dbReference type="PANTHER" id="PTHR36718">
    <property type="entry name" value="OS05G0435400 PROTEIN"/>
    <property type="match status" value="1"/>
</dbReference>
<dbReference type="PANTHER" id="PTHR36718:SF1">
    <property type="entry name" value="DOUBLE ZINC RIBBON PROTEIN MJ0416"/>
    <property type="match status" value="1"/>
</dbReference>
<dbReference type="Proteomes" id="UP000767334">
    <property type="component" value="Unassembled WGS sequence"/>
</dbReference>
<proteinExistence type="predicted"/>
<evidence type="ECO:0000259" key="1">
    <source>
        <dbReference type="Pfam" id="PF17032"/>
    </source>
</evidence>
<organism evidence="2 3">
    <name type="scientific">Clostridium saudiense</name>
    <dbReference type="NCBI Taxonomy" id="1414720"/>
    <lineage>
        <taxon>Bacteria</taxon>
        <taxon>Bacillati</taxon>
        <taxon>Bacillota</taxon>
        <taxon>Clostridia</taxon>
        <taxon>Eubacteriales</taxon>
        <taxon>Clostridiaceae</taxon>
        <taxon>Clostridium</taxon>
    </lineage>
</organism>
<dbReference type="InterPro" id="IPR053281">
    <property type="entry name" value="Double_zinc_ribbon"/>
</dbReference>
<comment type="caution">
    <text evidence="2">The sequence shown here is derived from an EMBL/GenBank/DDBJ whole genome shotgun (WGS) entry which is preliminary data.</text>
</comment>
<sequence>MFLIGIFGIDNKIKEIKNLTNFCCKNCNISNGGKLIKSYTFFHFFFIPLFRWNEDYYVICNGCNTSFSIPKEKGKAIERGEDIEITYWDFKEVNKDYGGYYTVKRCARCSREVENTFEYCPYCGEKIK</sequence>
<dbReference type="RefSeq" id="WP_148322706.1">
    <property type="nucleotide sequence ID" value="NZ_JACJLL010000037.1"/>
</dbReference>
<gene>
    <name evidence="2" type="ORF">H6A19_07715</name>
</gene>
<dbReference type="EMBL" id="JACJLL010000037">
    <property type="protein sequence ID" value="MBM6819222.1"/>
    <property type="molecule type" value="Genomic_DNA"/>
</dbReference>
<protein>
    <submittedName>
        <fullName evidence="2">Zinc ribbon domain-containing protein</fullName>
    </submittedName>
</protein>
<accession>A0ABS2FG08</accession>
<evidence type="ECO:0000313" key="2">
    <source>
        <dbReference type="EMBL" id="MBM6819222.1"/>
    </source>
</evidence>
<dbReference type="Pfam" id="PF17032">
    <property type="entry name" value="Zn_ribbon_15"/>
    <property type="match status" value="1"/>
</dbReference>
<dbReference type="InterPro" id="IPR031493">
    <property type="entry name" value="Zinc_ribbon_15"/>
</dbReference>
<reference evidence="2 3" key="1">
    <citation type="journal article" date="2021" name="Sci. Rep.">
        <title>The distribution of antibiotic resistance genes in chicken gut microbiota commensals.</title>
        <authorList>
            <person name="Juricova H."/>
            <person name="Matiasovicova J."/>
            <person name="Kubasova T."/>
            <person name="Cejkova D."/>
            <person name="Rychlik I."/>
        </authorList>
    </citation>
    <scope>NUCLEOTIDE SEQUENCE [LARGE SCALE GENOMIC DNA]</scope>
    <source>
        <strain evidence="2 3">An435</strain>
    </source>
</reference>